<proteinExistence type="predicted"/>
<organism evidence="2 3">
    <name type="scientific">Haloquadratum walsbyi J07HQW1</name>
    <dbReference type="NCBI Taxonomy" id="1238424"/>
    <lineage>
        <taxon>Archaea</taxon>
        <taxon>Methanobacteriati</taxon>
        <taxon>Methanobacteriota</taxon>
        <taxon>Stenosarchaea group</taxon>
        <taxon>Halobacteria</taxon>
        <taxon>Halobacteriales</taxon>
        <taxon>Haloferacaceae</taxon>
        <taxon>Haloquadratum</taxon>
    </lineage>
</organism>
<dbReference type="AlphaFoldDB" id="U1N1J5"/>
<name>U1N1J5_9EURY</name>
<evidence type="ECO:0000313" key="3">
    <source>
        <dbReference type="Proteomes" id="UP000030649"/>
    </source>
</evidence>
<dbReference type="STRING" id="1238424.J07HQW1_00226"/>
<dbReference type="HOGENOM" id="CLU_068381_0_0_2"/>
<accession>U1N1J5</accession>
<gene>
    <name evidence="2" type="ORF">J07HQW1_00226</name>
</gene>
<dbReference type="Pfam" id="PF19122">
    <property type="entry name" value="DUF5806"/>
    <property type="match status" value="1"/>
</dbReference>
<evidence type="ECO:0000313" key="2">
    <source>
        <dbReference type="EMBL" id="ERG90208.1"/>
    </source>
</evidence>
<feature type="compositionally biased region" description="Basic and acidic residues" evidence="1">
    <location>
        <begin position="25"/>
        <end position="39"/>
    </location>
</feature>
<reference evidence="2 3" key="1">
    <citation type="journal article" date="2013" name="PLoS ONE">
        <title>Assembly-driven community genomics of a hypersaline microbial ecosystem.</title>
        <authorList>
            <person name="Podell S."/>
            <person name="Ugalde J.A."/>
            <person name="Narasingarao P."/>
            <person name="Banfield J.F."/>
            <person name="Heidelberg K.B."/>
            <person name="Allen E.E."/>
        </authorList>
    </citation>
    <scope>NUCLEOTIDE SEQUENCE [LARGE SCALE GENOMIC DNA]</scope>
    <source>
        <strain evidence="3">J07HQW1</strain>
    </source>
</reference>
<dbReference type="Proteomes" id="UP000030649">
    <property type="component" value="Unassembled WGS sequence"/>
</dbReference>
<feature type="region of interest" description="Disordered" evidence="1">
    <location>
        <begin position="1"/>
        <end position="103"/>
    </location>
</feature>
<sequence length="321" mass="35621">MSAIDLGVSNTNESDADTEEGMNTQERDHDPSHREEHDVATQAAPTDNESDEHDKSATVSDTPTPTSDADQADITETNTEAVSPTGQQDTVDTDEQSSPPPDVAKYARFKKVDGAQYDRINDFLRDRTYITAREWAIARLCSDFRTETGVEMTKIGANLPQLVPFMTDTYTPQAVNQARSSFEQKVTKAGATFLYGAMSGFFTADELDELMYEVTETAKFLLEVEGVDLSVADELEAEDRISSVMREVREASDDLRKSETTDTDTDTTLTLTLTLTQMTMPISALKLHLNPKNPKIQNQLMKNKFVLESVCAIPTGLPWIR</sequence>
<dbReference type="EMBL" id="KE356560">
    <property type="protein sequence ID" value="ERG90208.1"/>
    <property type="molecule type" value="Genomic_DNA"/>
</dbReference>
<evidence type="ECO:0000256" key="1">
    <source>
        <dbReference type="SAM" id="MobiDB-lite"/>
    </source>
</evidence>
<dbReference type="InterPro" id="IPR043829">
    <property type="entry name" value="DUF5806"/>
</dbReference>
<protein>
    <submittedName>
        <fullName evidence="2">Uncharacterized protein</fullName>
    </submittedName>
</protein>
<feature type="compositionally biased region" description="Polar residues" evidence="1">
    <location>
        <begin position="57"/>
        <end position="90"/>
    </location>
</feature>